<protein>
    <submittedName>
        <fullName evidence="2">Uncharacterized protein</fullName>
    </submittedName>
</protein>
<evidence type="ECO:0000256" key="1">
    <source>
        <dbReference type="SAM" id="Phobius"/>
    </source>
</evidence>
<organism evidence="2 3">
    <name type="scientific">Aliikangiella coralliicola</name>
    <dbReference type="NCBI Taxonomy" id="2592383"/>
    <lineage>
        <taxon>Bacteria</taxon>
        <taxon>Pseudomonadati</taxon>
        <taxon>Pseudomonadota</taxon>
        <taxon>Gammaproteobacteria</taxon>
        <taxon>Oceanospirillales</taxon>
        <taxon>Pleioneaceae</taxon>
        <taxon>Aliikangiella</taxon>
    </lineage>
</organism>
<dbReference type="EMBL" id="VIKS01000015">
    <property type="protein sequence ID" value="TQV82877.1"/>
    <property type="molecule type" value="Genomic_DNA"/>
</dbReference>
<keyword evidence="3" id="KW-1185">Reference proteome</keyword>
<comment type="caution">
    <text evidence="2">The sequence shown here is derived from an EMBL/GenBank/DDBJ whole genome shotgun (WGS) entry which is preliminary data.</text>
</comment>
<dbReference type="RefSeq" id="WP_142934577.1">
    <property type="nucleotide sequence ID" value="NZ_ML660171.1"/>
</dbReference>
<feature type="transmembrane region" description="Helical" evidence="1">
    <location>
        <begin position="6"/>
        <end position="29"/>
    </location>
</feature>
<proteinExistence type="predicted"/>
<keyword evidence="1" id="KW-0812">Transmembrane</keyword>
<accession>A0A545U085</accession>
<evidence type="ECO:0000313" key="2">
    <source>
        <dbReference type="EMBL" id="TQV82877.1"/>
    </source>
</evidence>
<reference evidence="2 3" key="1">
    <citation type="submission" date="2019-07" db="EMBL/GenBank/DDBJ databases">
        <title>Draft genome for Aliikangiella sp. M105.</title>
        <authorList>
            <person name="Wang G."/>
        </authorList>
    </citation>
    <scope>NUCLEOTIDE SEQUENCE [LARGE SCALE GENOMIC DNA]</scope>
    <source>
        <strain evidence="2 3">M105</strain>
    </source>
</reference>
<gene>
    <name evidence="2" type="ORF">FLL46_24210</name>
</gene>
<keyword evidence="1" id="KW-1133">Transmembrane helix</keyword>
<keyword evidence="1" id="KW-0472">Membrane</keyword>
<sequence>MENFLFSSIAALIIGIATGIIGFISRYWVEALIRGKHHDYVSVLPGTWAGKVSQQKGVKGNNEIVFELKTFLKVVYGTIMYKGEEYTLKVVGGFVQDRYLSLHYENIDKATLQHGSLVLQLSGTKNDLSGYFLGVGPLSENIVHGSVQVQRQET</sequence>
<dbReference type="AlphaFoldDB" id="A0A545U085"/>
<name>A0A545U085_9GAMM</name>
<evidence type="ECO:0000313" key="3">
    <source>
        <dbReference type="Proteomes" id="UP000315439"/>
    </source>
</evidence>
<dbReference type="Proteomes" id="UP000315439">
    <property type="component" value="Unassembled WGS sequence"/>
</dbReference>